<protein>
    <recommendedName>
        <fullName evidence="3">Secreted protein</fullName>
    </recommendedName>
</protein>
<comment type="caution">
    <text evidence="1">The sequence shown here is derived from an EMBL/GenBank/DDBJ whole genome shotgun (WGS) entry which is preliminary data.</text>
</comment>
<sequence>MQYKLISADTIAMPPKSVLLPKTNRTPAEISATPITANNILKQAPINPLRKSFVDSADASDSPKTATAIVAVNLGNAPTKVPAITQLNVSSTLAGVDLVPAKAPDTKS</sequence>
<dbReference type="Proteomes" id="UP001168167">
    <property type="component" value="Unassembled WGS sequence"/>
</dbReference>
<name>A0ABT7QKZ2_9GAMM</name>
<accession>A0ABT7QKZ2</accession>
<keyword evidence="2" id="KW-1185">Reference proteome</keyword>
<reference evidence="1" key="1">
    <citation type="submission" date="2022-08" db="EMBL/GenBank/DDBJ databases">
        <authorList>
            <person name="Dzunkova M."/>
            <person name="La Clair J."/>
            <person name="Tyml T."/>
            <person name="Doud D."/>
            <person name="Schulz F."/>
            <person name="Piquer S."/>
            <person name="Porcel Sanchis D."/>
            <person name="Osborn A."/>
            <person name="Robinson D."/>
            <person name="Louie K.B."/>
            <person name="Bowen B.P."/>
            <person name="Bowers R."/>
            <person name="Lee J."/>
            <person name="Arnau Llombart V."/>
            <person name="Diaz Villanueva W."/>
            <person name="Gosliner T."/>
            <person name="Northen T."/>
            <person name="Cheng J.-F."/>
            <person name="Burkart M.D."/>
            <person name="Woyke T."/>
        </authorList>
    </citation>
    <scope>NUCLEOTIDE SEQUENCE</scope>
    <source>
        <strain evidence="1">Df01</strain>
    </source>
</reference>
<gene>
    <name evidence="1" type="ORF">NQX30_03210</name>
</gene>
<evidence type="ECO:0008006" key="3">
    <source>
        <dbReference type="Google" id="ProtNLM"/>
    </source>
</evidence>
<evidence type="ECO:0000313" key="2">
    <source>
        <dbReference type="Proteomes" id="UP001168167"/>
    </source>
</evidence>
<evidence type="ECO:0000313" key="1">
    <source>
        <dbReference type="EMBL" id="MDM5147381.1"/>
    </source>
</evidence>
<proteinExistence type="predicted"/>
<reference evidence="1" key="2">
    <citation type="journal article" date="2023" name="Microbiome">
        <title>Synthase-selected sorting approach identifies a beta-lactone synthase in a nudibranch symbiotic bacterium.</title>
        <authorList>
            <person name="Dzunkova M."/>
            <person name="La Clair J.J."/>
            <person name="Tyml T."/>
            <person name="Doud D."/>
            <person name="Schulz F."/>
            <person name="Piquer-Esteban S."/>
            <person name="Porcel Sanchis D."/>
            <person name="Osborn A."/>
            <person name="Robinson D."/>
            <person name="Louie K.B."/>
            <person name="Bowen B.P."/>
            <person name="Bowers R.M."/>
            <person name="Lee J."/>
            <person name="Arnau V."/>
            <person name="Diaz-Villanueva W."/>
            <person name="Stepanauskas R."/>
            <person name="Gosliner T."/>
            <person name="Date S.V."/>
            <person name="Northen T.R."/>
            <person name="Cheng J.F."/>
            <person name="Burkart M.D."/>
            <person name="Woyke T."/>
        </authorList>
    </citation>
    <scope>NUCLEOTIDE SEQUENCE</scope>
    <source>
        <strain evidence="1">Df01</strain>
    </source>
</reference>
<dbReference type="EMBL" id="JANQAO010000002">
    <property type="protein sequence ID" value="MDM5147381.1"/>
    <property type="molecule type" value="Genomic_DNA"/>
</dbReference>
<organism evidence="1 2">
    <name type="scientific">Candidatus Doriopsillibacter californiensis</name>
    <dbReference type="NCBI Taxonomy" id="2970740"/>
    <lineage>
        <taxon>Bacteria</taxon>
        <taxon>Pseudomonadati</taxon>
        <taxon>Pseudomonadota</taxon>
        <taxon>Gammaproteobacteria</taxon>
        <taxon>Candidatus Tethybacterales</taxon>
        <taxon>Candidatus Persebacteraceae</taxon>
        <taxon>Candidatus Doriopsillibacter</taxon>
    </lineage>
</organism>